<dbReference type="EMBL" id="BROD01000001">
    <property type="protein sequence ID" value="GKX65653.1"/>
    <property type="molecule type" value="Genomic_DNA"/>
</dbReference>
<evidence type="ECO:0000313" key="1">
    <source>
        <dbReference type="EMBL" id="GKX65653.1"/>
    </source>
</evidence>
<reference evidence="1" key="1">
    <citation type="journal article" date="2025" name="Int. J. Syst. Evol. Microbiol.">
        <title>Inconstantimicrobium mannanitabidum sp. nov., a novel member of the family Clostridiaceae isolated from anoxic soil under the treatment of reductive soil disinfestation.</title>
        <authorList>
            <person name="Ueki A."/>
            <person name="Tonouchi A."/>
            <person name="Honma S."/>
            <person name="Kaku N."/>
            <person name="Ueki K."/>
        </authorList>
    </citation>
    <scope>NUCLEOTIDE SEQUENCE</scope>
    <source>
        <strain evidence="1">TW13</strain>
    </source>
</reference>
<gene>
    <name evidence="1" type="ORF">rsdtw13_09110</name>
</gene>
<comment type="caution">
    <text evidence="1">The sequence shown here is derived from an EMBL/GenBank/DDBJ whole genome shotgun (WGS) entry which is preliminary data.</text>
</comment>
<organism evidence="1 2">
    <name type="scientific">Inconstantimicrobium mannanitabidum</name>
    <dbReference type="NCBI Taxonomy" id="1604901"/>
    <lineage>
        <taxon>Bacteria</taxon>
        <taxon>Bacillati</taxon>
        <taxon>Bacillota</taxon>
        <taxon>Clostridia</taxon>
        <taxon>Eubacteriales</taxon>
        <taxon>Clostridiaceae</taxon>
        <taxon>Inconstantimicrobium</taxon>
    </lineage>
</organism>
<name>A0ACB5R9G3_9CLOT</name>
<proteinExistence type="predicted"/>
<protein>
    <submittedName>
        <fullName evidence="1">Uncharacterized protein</fullName>
    </submittedName>
</protein>
<evidence type="ECO:0000313" key="2">
    <source>
        <dbReference type="Proteomes" id="UP001058074"/>
    </source>
</evidence>
<dbReference type="Proteomes" id="UP001058074">
    <property type="component" value="Unassembled WGS sequence"/>
</dbReference>
<sequence>MRPFNINADLYNKGCYSLECKQNDDIVLNLNILENGVASDLSNATFSFNFRKPDNTIVSIVGSNISASGNTVTIICPTDCTRVPSTAYCELTIVQNSKQITTFDIAINVLPSVFQGQEVSKNVATLIEEINNSNVTVTNLLNALINWQANNGSVIDLNNRFNNMKIGVRNLLLNSTGNLGTNYWQNGIISETKYSFQSFRISNTLTTQELNYSSYRIALKPNTTYTISFYVTADSNLVSTDMFVLCRKINSTQTFDYIYSKTNLMPSVNNFDYVVWQFTTAADVQDGYIRLDNNGTKTTGVASNVWFSRINLVEGNKSPIDCLPAPEDTQLQIDSIKSALPNKADKTYVDNLILTTKGKCRFIAHRGLNVVAPENTLPAYTAAGHFGFWGAETDVTTTADGVWVVMHDDTVDRMATGTGNVSSLTLAQIKALNIDAGSFYNAYPNLKIPTFEEYLLTCKKNGLVPIIEIKITADITKISNLIAILKKYDMEQHVIIISFGLNFLQEVRKYSNVKIQYIVNSITADTINSAVALGNAGIDSSYTSVTQQNIVDSHNLGVEVGAWTVDDFNACLQLVNWGIDFITSNSVGGME</sequence>
<accession>A0ACB5R9G3</accession>
<keyword evidence="2" id="KW-1185">Reference proteome</keyword>